<proteinExistence type="predicted"/>
<organism evidence="2 3">
    <name type="scientific">Arcanobacterium haemolyticum (strain ATCC 9345 / DSM 20595 / CCM 5947 / CCUG 17215 / LMG 16163 / NBRC 15585 / NCTC 8452 / 11018)</name>
    <dbReference type="NCBI Taxonomy" id="644284"/>
    <lineage>
        <taxon>Bacteria</taxon>
        <taxon>Bacillati</taxon>
        <taxon>Actinomycetota</taxon>
        <taxon>Actinomycetes</taxon>
        <taxon>Actinomycetales</taxon>
        <taxon>Actinomycetaceae</taxon>
        <taxon>Arcanobacterium</taxon>
    </lineage>
</organism>
<dbReference type="PANTHER" id="PTHR41282:SF1">
    <property type="entry name" value="CONSERVED TRANSMEMBRANE PROTEIN-RELATED"/>
    <property type="match status" value="1"/>
</dbReference>
<dbReference type="eggNOG" id="COG4760">
    <property type="taxonomic scope" value="Bacteria"/>
</dbReference>
<keyword evidence="1" id="KW-0472">Membrane</keyword>
<dbReference type="HOGENOM" id="CLU_074030_0_0_11"/>
<gene>
    <name evidence="2" type="ordered locus">Arch_1508</name>
</gene>
<dbReference type="Proteomes" id="UP000000376">
    <property type="component" value="Chromosome"/>
</dbReference>
<feature type="transmembrane region" description="Helical" evidence="1">
    <location>
        <begin position="169"/>
        <end position="191"/>
    </location>
</feature>
<feature type="transmembrane region" description="Helical" evidence="1">
    <location>
        <begin position="242"/>
        <end position="265"/>
    </location>
</feature>
<dbReference type="InterPro" id="IPR010539">
    <property type="entry name" value="BaxI_1-like"/>
</dbReference>
<dbReference type="EMBL" id="CP002045">
    <property type="protein sequence ID" value="ADH93209.1"/>
    <property type="molecule type" value="Genomic_DNA"/>
</dbReference>
<dbReference type="AlphaFoldDB" id="D7BKM9"/>
<evidence type="ECO:0008006" key="4">
    <source>
        <dbReference type="Google" id="ProtNLM"/>
    </source>
</evidence>
<keyword evidence="3" id="KW-1185">Reference proteome</keyword>
<sequence length="268" mass="28516">MSNPVMSRNPYFTGQTQRPNQFNQAAYGQPEMTSQPSYSTFDAKPADGRMTYTDAMNKTALLLGVTVVAGVLAAMLVPVPSMYAIALISSLAALGVGFFAAFKPMVSPALALGYAVLEGVALGTITRAFDLLYPGIAFQAILATAVIVAVTLGLHYSGAVRTTPRGRKIVYIVAIGYLVFSLINMVLVWTGAMAGFGLRSGNLGLLIGTAMIFIAAYMLIADFEQVNEAIANGAPAQFAWTTALAIVMTILWIYIEVLRILAILADNR</sequence>
<evidence type="ECO:0000313" key="3">
    <source>
        <dbReference type="Proteomes" id="UP000000376"/>
    </source>
</evidence>
<dbReference type="PANTHER" id="PTHR41282">
    <property type="entry name" value="CONSERVED TRANSMEMBRANE PROTEIN-RELATED"/>
    <property type="match status" value="1"/>
</dbReference>
<dbReference type="RefSeq" id="WP_013170699.1">
    <property type="nucleotide sequence ID" value="NC_014218.1"/>
</dbReference>
<evidence type="ECO:0000313" key="2">
    <source>
        <dbReference type="EMBL" id="ADH93209.1"/>
    </source>
</evidence>
<dbReference type="KEGG" id="ahe:Arch_1508"/>
<feature type="transmembrane region" description="Helical" evidence="1">
    <location>
        <begin position="83"/>
        <end position="102"/>
    </location>
</feature>
<feature type="transmembrane region" description="Helical" evidence="1">
    <location>
        <begin position="59"/>
        <end position="77"/>
    </location>
</feature>
<keyword evidence="1" id="KW-1133">Transmembrane helix</keyword>
<dbReference type="OrthoDB" id="116480at2"/>
<protein>
    <recommendedName>
        <fullName evidence="4">Integral membrane protein</fullName>
    </recommendedName>
</protein>
<dbReference type="STRING" id="644284.Arch_1508"/>
<keyword evidence="1" id="KW-0812">Transmembrane</keyword>
<feature type="transmembrane region" description="Helical" evidence="1">
    <location>
        <begin position="203"/>
        <end position="221"/>
    </location>
</feature>
<name>D7BKM9_ARCHD</name>
<evidence type="ECO:0000256" key="1">
    <source>
        <dbReference type="SAM" id="Phobius"/>
    </source>
</evidence>
<feature type="transmembrane region" description="Helical" evidence="1">
    <location>
        <begin position="135"/>
        <end position="157"/>
    </location>
</feature>
<reference evidence="2 3" key="1">
    <citation type="journal article" date="2010" name="Stand. Genomic Sci.">
        <title>Complete genome sequence of Arcanobacterium haemolyticum type strain (11018).</title>
        <authorList>
            <person name="Yasawong M."/>
            <person name="Teshima H."/>
            <person name="Lapidus A."/>
            <person name="Nolan M."/>
            <person name="Lucas S."/>
            <person name="Glavina Del Rio T."/>
            <person name="Tice H."/>
            <person name="Cheng J."/>
            <person name="Bruce D."/>
            <person name="Detter C."/>
            <person name="Tapia R."/>
            <person name="Han C."/>
            <person name="Goodwin L."/>
            <person name="Pitluck S."/>
            <person name="Liolios K."/>
            <person name="Ivanova N."/>
            <person name="Mavromatis K."/>
            <person name="Mikhailova N."/>
            <person name="Pati A."/>
            <person name="Chen A."/>
            <person name="Palaniappan K."/>
            <person name="Land M."/>
            <person name="Hauser L."/>
            <person name="Chang Y."/>
            <person name="Jeffries C."/>
            <person name="Rohde M."/>
            <person name="Sikorski J."/>
            <person name="Pukall R."/>
            <person name="Goker M."/>
            <person name="Woyke T."/>
            <person name="Bristow J."/>
            <person name="Eisen J."/>
            <person name="Markowitz V."/>
            <person name="Hugenholtz P."/>
            <person name="Kyrpides N."/>
            <person name="Klenk H."/>
        </authorList>
    </citation>
    <scope>NUCLEOTIDE SEQUENCE [LARGE SCALE GENOMIC DNA]</scope>
    <source>
        <strain evidence="3">ATCC 9345 / DSM 20595 / CCUG 17215 / LMG 16163 / NBRC 15585 / NCTC 8452 / 11018</strain>
    </source>
</reference>
<accession>D7BKM9</accession>
<feature type="transmembrane region" description="Helical" evidence="1">
    <location>
        <begin position="109"/>
        <end position="129"/>
    </location>
</feature>
<dbReference type="Pfam" id="PF12811">
    <property type="entry name" value="BaxI_1"/>
    <property type="match status" value="1"/>
</dbReference>